<feature type="transmembrane region" description="Helical" evidence="9">
    <location>
        <begin position="126"/>
        <end position="150"/>
    </location>
</feature>
<evidence type="ECO:0000256" key="2">
    <source>
        <dbReference type="ARBA" id="ARBA00022448"/>
    </source>
</evidence>
<dbReference type="SMART" id="SM00382">
    <property type="entry name" value="AAA"/>
    <property type="match status" value="1"/>
</dbReference>
<comment type="subcellular location">
    <subcellularLocation>
        <location evidence="1">Cell membrane</location>
        <topology evidence="1">Multi-pass membrane protein</topology>
    </subcellularLocation>
</comment>
<dbReference type="InterPro" id="IPR003439">
    <property type="entry name" value="ABC_transporter-like_ATP-bd"/>
</dbReference>
<dbReference type="InterPro" id="IPR039421">
    <property type="entry name" value="Type_1_exporter"/>
</dbReference>
<reference evidence="12" key="1">
    <citation type="submission" date="2020-10" db="EMBL/GenBank/DDBJ databases">
        <authorList>
            <person name="Gilroy R."/>
        </authorList>
    </citation>
    <scope>NUCLEOTIDE SEQUENCE</scope>
    <source>
        <strain evidence="12">ChiSxjej2B14-8506</strain>
    </source>
</reference>
<dbReference type="InterPro" id="IPR011527">
    <property type="entry name" value="ABC1_TM_dom"/>
</dbReference>
<dbReference type="PANTHER" id="PTHR43394:SF1">
    <property type="entry name" value="ATP-BINDING CASSETTE SUB-FAMILY B MEMBER 10, MITOCHONDRIAL"/>
    <property type="match status" value="1"/>
</dbReference>
<name>A0A9D1LQ94_9FIRM</name>
<dbReference type="PANTHER" id="PTHR43394">
    <property type="entry name" value="ATP-DEPENDENT PERMEASE MDL1, MITOCHONDRIAL"/>
    <property type="match status" value="1"/>
</dbReference>
<evidence type="ECO:0000256" key="6">
    <source>
        <dbReference type="ARBA" id="ARBA00022840"/>
    </source>
</evidence>
<evidence type="ECO:0000259" key="11">
    <source>
        <dbReference type="PROSITE" id="PS50929"/>
    </source>
</evidence>
<dbReference type="InterPro" id="IPR003593">
    <property type="entry name" value="AAA+_ATPase"/>
</dbReference>
<dbReference type="GO" id="GO:0005524">
    <property type="term" value="F:ATP binding"/>
    <property type="evidence" value="ECO:0007669"/>
    <property type="project" value="UniProtKB-KW"/>
</dbReference>
<accession>A0A9D1LQ94</accession>
<dbReference type="GO" id="GO:0016887">
    <property type="term" value="F:ATP hydrolysis activity"/>
    <property type="evidence" value="ECO:0007669"/>
    <property type="project" value="InterPro"/>
</dbReference>
<sequence>MDILKRIGGLISVYQKRVALGLFLQLVVIVTLLLAPFITRDIVNEVIPDRDLARLTPLAAMLLGMVLLRACANYSRGLIMERVSQNVVYDLRTSLYGHLQELPYEFYDKNRVGEIMSRMTGDIEGIRNLIAGGIITVFDNALRFVGGLVFMTFMSWQLTLALLVISPLLAVTAWQFNKRIRPVFTDVREQNAVLNTRTQENLAGIRVVKAFAREDYEEDMFRRDNQELLRMNLRATWIWSNFVPFMELMSGLCTPIMMAVGGTLLFSGQMDLGTLIAVTGYISLITNPMRQLSNIINMLAQAITSAEKLFYYADFGASIRDADDAVVPDKFEGHVKFDHVTFSYGGRDVLSDISFEAQPGETVAIVGATGSGKSTLVSLMGRFYDIKGGSVQVDGIDVRKQKLKPLRAHIGYVMQDTFLFSDTLADNIRFGEPDASMDRVVAAARNAQAEEFIKHMPNGYEEIVGERGTGLSGGQKQRTAIARALLIKASILIFDDSTSAVDMETEYEIQQALKRLPGKRTTFIIAHRISSVKNANQILVLDDGRIVERGTHAELVKQRGIYYGMVRDQYRDFEKLTAGGGEANG</sequence>
<dbReference type="PROSITE" id="PS50893">
    <property type="entry name" value="ABC_TRANSPORTER_2"/>
    <property type="match status" value="1"/>
</dbReference>
<dbReference type="FunFam" id="3.40.50.300:FF:000221">
    <property type="entry name" value="Multidrug ABC transporter ATP-binding protein"/>
    <property type="match status" value="1"/>
</dbReference>
<keyword evidence="6 12" id="KW-0067">ATP-binding</keyword>
<reference evidence="12" key="2">
    <citation type="journal article" date="2021" name="PeerJ">
        <title>Extensive microbial diversity within the chicken gut microbiome revealed by metagenomics and culture.</title>
        <authorList>
            <person name="Gilroy R."/>
            <person name="Ravi A."/>
            <person name="Getino M."/>
            <person name="Pursley I."/>
            <person name="Horton D.L."/>
            <person name="Alikhan N.F."/>
            <person name="Baker D."/>
            <person name="Gharbi K."/>
            <person name="Hall N."/>
            <person name="Watson M."/>
            <person name="Adriaenssens E.M."/>
            <person name="Foster-Nyarko E."/>
            <person name="Jarju S."/>
            <person name="Secka A."/>
            <person name="Antonio M."/>
            <person name="Oren A."/>
            <person name="Chaudhuri R.R."/>
            <person name="La Ragione R."/>
            <person name="Hildebrand F."/>
            <person name="Pallen M.J."/>
        </authorList>
    </citation>
    <scope>NUCLEOTIDE SEQUENCE</scope>
    <source>
        <strain evidence="12">ChiSxjej2B14-8506</strain>
    </source>
</reference>
<proteinExistence type="predicted"/>
<gene>
    <name evidence="12" type="ORF">IAC59_01850</name>
</gene>
<dbReference type="Gene3D" id="3.40.50.300">
    <property type="entry name" value="P-loop containing nucleotide triphosphate hydrolases"/>
    <property type="match status" value="1"/>
</dbReference>
<keyword evidence="3" id="KW-1003">Cell membrane</keyword>
<dbReference type="PROSITE" id="PS50929">
    <property type="entry name" value="ABC_TM1F"/>
    <property type="match status" value="1"/>
</dbReference>
<feature type="transmembrane region" description="Helical" evidence="9">
    <location>
        <begin position="238"/>
        <end position="266"/>
    </location>
</feature>
<feature type="domain" description="ABC transporter" evidence="10">
    <location>
        <begin position="335"/>
        <end position="568"/>
    </location>
</feature>
<evidence type="ECO:0000313" key="13">
    <source>
        <dbReference type="Proteomes" id="UP000824123"/>
    </source>
</evidence>
<protein>
    <submittedName>
        <fullName evidence="12">ABC transporter ATP-binding protein</fullName>
    </submittedName>
</protein>
<feature type="transmembrane region" description="Helical" evidence="9">
    <location>
        <begin position="156"/>
        <end position="174"/>
    </location>
</feature>
<evidence type="ECO:0000256" key="8">
    <source>
        <dbReference type="ARBA" id="ARBA00023136"/>
    </source>
</evidence>
<evidence type="ECO:0000256" key="3">
    <source>
        <dbReference type="ARBA" id="ARBA00022475"/>
    </source>
</evidence>
<evidence type="ECO:0000259" key="10">
    <source>
        <dbReference type="PROSITE" id="PS50893"/>
    </source>
</evidence>
<dbReference type="SUPFAM" id="SSF52540">
    <property type="entry name" value="P-loop containing nucleoside triphosphate hydrolases"/>
    <property type="match status" value="1"/>
</dbReference>
<dbReference type="Pfam" id="PF00664">
    <property type="entry name" value="ABC_membrane"/>
    <property type="match status" value="1"/>
</dbReference>
<comment type="caution">
    <text evidence="12">The sequence shown here is derived from an EMBL/GenBank/DDBJ whole genome shotgun (WGS) entry which is preliminary data.</text>
</comment>
<dbReference type="Gene3D" id="1.20.1560.10">
    <property type="entry name" value="ABC transporter type 1, transmembrane domain"/>
    <property type="match status" value="1"/>
</dbReference>
<evidence type="ECO:0000313" key="12">
    <source>
        <dbReference type="EMBL" id="HIU45987.1"/>
    </source>
</evidence>
<feature type="transmembrane region" description="Helical" evidence="9">
    <location>
        <begin position="20"/>
        <end position="40"/>
    </location>
</feature>
<organism evidence="12 13">
    <name type="scientific">Candidatus Fimadaptatus faecigallinarum</name>
    <dbReference type="NCBI Taxonomy" id="2840814"/>
    <lineage>
        <taxon>Bacteria</taxon>
        <taxon>Bacillati</taxon>
        <taxon>Bacillota</taxon>
        <taxon>Clostridia</taxon>
        <taxon>Eubacteriales</taxon>
        <taxon>Candidatus Fimadaptatus</taxon>
    </lineage>
</organism>
<dbReference type="InterPro" id="IPR027417">
    <property type="entry name" value="P-loop_NTPase"/>
</dbReference>
<evidence type="ECO:0000256" key="9">
    <source>
        <dbReference type="SAM" id="Phobius"/>
    </source>
</evidence>
<evidence type="ECO:0000256" key="5">
    <source>
        <dbReference type="ARBA" id="ARBA00022741"/>
    </source>
</evidence>
<evidence type="ECO:0000256" key="1">
    <source>
        <dbReference type="ARBA" id="ARBA00004651"/>
    </source>
</evidence>
<keyword evidence="7 9" id="KW-1133">Transmembrane helix</keyword>
<keyword evidence="5" id="KW-0547">Nucleotide-binding</keyword>
<keyword evidence="4 9" id="KW-0812">Transmembrane</keyword>
<dbReference type="EMBL" id="DVNK01000014">
    <property type="protein sequence ID" value="HIU45987.1"/>
    <property type="molecule type" value="Genomic_DNA"/>
</dbReference>
<dbReference type="Proteomes" id="UP000824123">
    <property type="component" value="Unassembled WGS sequence"/>
</dbReference>
<dbReference type="AlphaFoldDB" id="A0A9D1LQ94"/>
<keyword evidence="2" id="KW-0813">Transport</keyword>
<dbReference type="InterPro" id="IPR036640">
    <property type="entry name" value="ABC1_TM_sf"/>
</dbReference>
<dbReference type="GO" id="GO:0005886">
    <property type="term" value="C:plasma membrane"/>
    <property type="evidence" value="ECO:0007669"/>
    <property type="project" value="UniProtKB-SubCell"/>
</dbReference>
<evidence type="ECO:0000256" key="7">
    <source>
        <dbReference type="ARBA" id="ARBA00022989"/>
    </source>
</evidence>
<keyword evidence="8 9" id="KW-0472">Membrane</keyword>
<feature type="domain" description="ABC transmembrane type-1" evidence="11">
    <location>
        <begin position="19"/>
        <end position="301"/>
    </location>
</feature>
<feature type="transmembrane region" description="Helical" evidence="9">
    <location>
        <begin position="52"/>
        <end position="72"/>
    </location>
</feature>
<evidence type="ECO:0000256" key="4">
    <source>
        <dbReference type="ARBA" id="ARBA00022692"/>
    </source>
</evidence>
<dbReference type="SUPFAM" id="SSF90123">
    <property type="entry name" value="ABC transporter transmembrane region"/>
    <property type="match status" value="1"/>
</dbReference>
<dbReference type="CDD" id="cd18542">
    <property type="entry name" value="ABC_6TM_YknU_like"/>
    <property type="match status" value="1"/>
</dbReference>
<dbReference type="Pfam" id="PF00005">
    <property type="entry name" value="ABC_tran"/>
    <property type="match status" value="1"/>
</dbReference>
<dbReference type="GO" id="GO:0015421">
    <property type="term" value="F:ABC-type oligopeptide transporter activity"/>
    <property type="evidence" value="ECO:0007669"/>
    <property type="project" value="TreeGrafter"/>
</dbReference>